<dbReference type="SUPFAM" id="SSF111352">
    <property type="entry name" value="Ammonium transporter"/>
    <property type="match status" value="1"/>
</dbReference>
<dbReference type="InterPro" id="IPR002229">
    <property type="entry name" value="RhesusRHD"/>
</dbReference>
<evidence type="ECO:0000256" key="5">
    <source>
        <dbReference type="ARBA" id="ARBA00023136"/>
    </source>
</evidence>
<evidence type="ECO:0000256" key="6">
    <source>
        <dbReference type="SAM" id="Phobius"/>
    </source>
</evidence>
<comment type="subcellular location">
    <subcellularLocation>
        <location evidence="1">Membrane</location>
        <topology evidence="1">Multi-pass membrane protein</topology>
    </subcellularLocation>
</comment>
<dbReference type="GO" id="GO:0097272">
    <property type="term" value="P:ammonium homeostasis"/>
    <property type="evidence" value="ECO:0007669"/>
    <property type="project" value="TreeGrafter"/>
</dbReference>
<keyword evidence="9" id="KW-1185">Reference proteome</keyword>
<feature type="transmembrane region" description="Helical" evidence="6">
    <location>
        <begin position="247"/>
        <end position="268"/>
    </location>
</feature>
<feature type="transmembrane region" description="Helical" evidence="6">
    <location>
        <begin position="377"/>
        <end position="402"/>
    </location>
</feature>
<dbReference type="InterPro" id="IPR024041">
    <property type="entry name" value="NH4_transpt_AmtB-like_dom"/>
</dbReference>
<dbReference type="AlphaFoldDB" id="A0A226ETK8"/>
<comment type="similarity">
    <text evidence="2">Belongs to the ammonium transporter (TC 2.A.49) family. Rh subfamily.</text>
</comment>
<feature type="transmembrane region" description="Helical" evidence="6">
    <location>
        <begin position="7"/>
        <end position="29"/>
    </location>
</feature>
<evidence type="ECO:0000313" key="8">
    <source>
        <dbReference type="EMBL" id="OXA60151.1"/>
    </source>
</evidence>
<dbReference type="Pfam" id="PF00909">
    <property type="entry name" value="Ammonium_transp"/>
    <property type="match status" value="1"/>
</dbReference>
<evidence type="ECO:0000313" key="9">
    <source>
        <dbReference type="Proteomes" id="UP000198287"/>
    </source>
</evidence>
<protein>
    <submittedName>
        <fullName evidence="8">Ammonium transporter Rh type B-B</fullName>
    </submittedName>
</protein>
<dbReference type="EMBL" id="LNIX01000002">
    <property type="protein sequence ID" value="OXA60151.1"/>
    <property type="molecule type" value="Genomic_DNA"/>
</dbReference>
<evidence type="ECO:0000259" key="7">
    <source>
        <dbReference type="Pfam" id="PF00909"/>
    </source>
</evidence>
<dbReference type="Gene3D" id="1.10.3430.10">
    <property type="entry name" value="Ammonium transporter AmtB like domains"/>
    <property type="match status" value="1"/>
</dbReference>
<dbReference type="InterPro" id="IPR029020">
    <property type="entry name" value="Ammonium/urea_transptr"/>
</dbReference>
<feature type="transmembrane region" description="Helical" evidence="6">
    <location>
        <begin position="88"/>
        <end position="110"/>
    </location>
</feature>
<evidence type="ECO:0000256" key="3">
    <source>
        <dbReference type="ARBA" id="ARBA00022692"/>
    </source>
</evidence>
<feature type="transmembrane region" description="Helical" evidence="6">
    <location>
        <begin position="218"/>
        <end position="240"/>
    </location>
</feature>
<keyword evidence="3 6" id="KW-0812">Transmembrane</keyword>
<feature type="domain" description="Ammonium transporter AmtB-like" evidence="7">
    <location>
        <begin position="47"/>
        <end position="293"/>
    </location>
</feature>
<dbReference type="GO" id="GO:0008519">
    <property type="term" value="F:ammonium channel activity"/>
    <property type="evidence" value="ECO:0007669"/>
    <property type="project" value="InterPro"/>
</dbReference>
<dbReference type="Proteomes" id="UP000198287">
    <property type="component" value="Unassembled WGS sequence"/>
</dbReference>
<dbReference type="PANTHER" id="PTHR11730">
    <property type="entry name" value="AMMONIUM TRANSPORTER"/>
    <property type="match status" value="1"/>
</dbReference>
<feature type="transmembrane region" description="Helical" evidence="6">
    <location>
        <begin position="130"/>
        <end position="163"/>
    </location>
</feature>
<sequence>MNLDRAKFGLILLCLEVLIVLLFTIFVGYDLQADGSHEKHHVNPSQGGLRPQANTIVKYDSMYQDVHVMIFVGFGFLMTFLKRYGYSAVGLTMLLSAVAIQWGILCRGIFHHDDHGMINIEITSLINADFAAGAVLISLGGILGVSSPFQLTVMVLIEVFLYSLNEYIGAEIFKAIDVGGSMFIHAFGAYFGLALSRMMKPTKDINSTNEAATKTSDLFAMIGTIFLWIYWPSFNGALASGDDQHRAVINTLLSLSASLLMTFVWSGILSHENKLDMVHIQNATLAGGVAVGAPFLKSKLGLHDTCGVHNLHGMPGVIGGIAGTIMAAMANEQVYGNSLYQQYPARAPVQNSSEFSEIVNEFADVEPGEGRTAASQAIYQLATLGVTLAIAIVGGSLTGLILRAPVFDNVPLDQHFDDVYFWECPEDEEKTKLMEANKNKGLDNRTFDFELGADSDTKNVASQAL</sequence>
<dbReference type="OMA" id="NCFEDDV"/>
<organism evidence="8 9">
    <name type="scientific">Folsomia candida</name>
    <name type="common">Springtail</name>
    <dbReference type="NCBI Taxonomy" id="158441"/>
    <lineage>
        <taxon>Eukaryota</taxon>
        <taxon>Metazoa</taxon>
        <taxon>Ecdysozoa</taxon>
        <taxon>Arthropoda</taxon>
        <taxon>Hexapoda</taxon>
        <taxon>Collembola</taxon>
        <taxon>Entomobryomorpha</taxon>
        <taxon>Isotomoidea</taxon>
        <taxon>Isotomidae</taxon>
        <taxon>Proisotominae</taxon>
        <taxon>Folsomia</taxon>
    </lineage>
</organism>
<gene>
    <name evidence="8" type="ORF">Fcan01_04062</name>
</gene>
<proteinExistence type="inferred from homology"/>
<feature type="transmembrane region" description="Helical" evidence="6">
    <location>
        <begin position="175"/>
        <end position="198"/>
    </location>
</feature>
<keyword evidence="5 6" id="KW-0472">Membrane</keyword>
<comment type="caution">
    <text evidence="8">The sequence shown here is derived from an EMBL/GenBank/DDBJ whole genome shotgun (WGS) entry which is preliminary data.</text>
</comment>
<reference evidence="8 9" key="1">
    <citation type="submission" date="2015-12" db="EMBL/GenBank/DDBJ databases">
        <title>The genome of Folsomia candida.</title>
        <authorList>
            <person name="Faddeeva A."/>
            <person name="Derks M.F."/>
            <person name="Anvar Y."/>
            <person name="Smit S."/>
            <person name="Van Straalen N."/>
            <person name="Roelofs D."/>
        </authorList>
    </citation>
    <scope>NUCLEOTIDE SEQUENCE [LARGE SCALE GENOMIC DNA]</scope>
    <source>
        <strain evidence="8 9">VU population</strain>
        <tissue evidence="8">Whole body</tissue>
    </source>
</reference>
<evidence type="ECO:0000256" key="1">
    <source>
        <dbReference type="ARBA" id="ARBA00004141"/>
    </source>
</evidence>
<name>A0A226ETK8_FOLCA</name>
<evidence type="ECO:0000256" key="2">
    <source>
        <dbReference type="ARBA" id="ARBA00011036"/>
    </source>
</evidence>
<dbReference type="PANTHER" id="PTHR11730:SF60">
    <property type="entry name" value="RH50, ISOFORM D"/>
    <property type="match status" value="1"/>
</dbReference>
<dbReference type="OrthoDB" id="534912at2759"/>
<accession>A0A226ETK8</accession>
<dbReference type="PRINTS" id="PR00342">
    <property type="entry name" value="RHESUSRHD"/>
</dbReference>
<dbReference type="GO" id="GO:0005886">
    <property type="term" value="C:plasma membrane"/>
    <property type="evidence" value="ECO:0007669"/>
    <property type="project" value="InterPro"/>
</dbReference>
<keyword evidence="4 6" id="KW-1133">Transmembrane helix</keyword>
<evidence type="ECO:0000256" key="4">
    <source>
        <dbReference type="ARBA" id="ARBA00022989"/>
    </source>
</evidence>